<evidence type="ECO:0000313" key="3">
    <source>
        <dbReference type="Proteomes" id="UP000030008"/>
    </source>
</evidence>
<feature type="coiled-coil region" evidence="1">
    <location>
        <begin position="261"/>
        <end position="306"/>
    </location>
</feature>
<dbReference type="RefSeq" id="WP_044903534.1">
    <property type="nucleotide sequence ID" value="NZ_JQIF01000007.1"/>
</dbReference>
<feature type="coiled-coil region" evidence="1">
    <location>
        <begin position="358"/>
        <end position="392"/>
    </location>
</feature>
<proteinExistence type="predicted"/>
<dbReference type="PANTHER" id="PTHR37508:SF1">
    <property type="entry name" value="TRANSMEMBRANE PROTEIN"/>
    <property type="match status" value="1"/>
</dbReference>
<comment type="caution">
    <text evidence="2">The sequence shown here is derived from an EMBL/GenBank/DDBJ whole genome shotgun (WGS) entry which is preliminary data.</text>
</comment>
<gene>
    <name evidence="2" type="ORF">CIAN88_01415</name>
</gene>
<dbReference type="EMBL" id="JQIF01000007">
    <property type="protein sequence ID" value="KGJ54830.1"/>
    <property type="molecule type" value="Genomic_DNA"/>
</dbReference>
<evidence type="ECO:0000313" key="2">
    <source>
        <dbReference type="EMBL" id="KGJ54830.1"/>
    </source>
</evidence>
<protein>
    <submittedName>
        <fullName evidence="2">Uncharacterized protein</fullName>
    </submittedName>
</protein>
<reference evidence="2 3" key="1">
    <citation type="submission" date="2014-08" db="EMBL/GenBank/DDBJ databases">
        <title>Clostridium innocuum, an unnegligible vancomycin-resistant pathogen causing extra-intestinal infections.</title>
        <authorList>
            <person name="Feng Y."/>
            <person name="Chiu C.-H."/>
        </authorList>
    </citation>
    <scope>NUCLEOTIDE SEQUENCE [LARGE SCALE GENOMIC DNA]</scope>
    <source>
        <strain evidence="2 3">AN88</strain>
    </source>
</reference>
<dbReference type="Proteomes" id="UP000030008">
    <property type="component" value="Unassembled WGS sequence"/>
</dbReference>
<accession>A0A099IB07</accession>
<name>A0A099IB07_CLOIN</name>
<evidence type="ECO:0000256" key="1">
    <source>
        <dbReference type="SAM" id="Coils"/>
    </source>
</evidence>
<dbReference type="PANTHER" id="PTHR37508">
    <property type="entry name" value="TRANSMEMBRANE PROTEIN"/>
    <property type="match status" value="1"/>
</dbReference>
<sequence>MANDLILKVEKDHTISMDCGGIRETYSLKEAPDASSTLVVTEKKNILHKMDLDTVLKNLDNSVDLLNVAYHAVYGFDVQTQIWDLQKTLMDLNDKGINVIDDFARQSSAVIHDLIGFFDWLTKGAEKVAIKKLERFSVIAGTMSRQAEQLAKDYQIMAGDTSETLKNTIDENNRQYAHQDQIQKEMADFQSEQEAADIAQQEIKKRLTRLQTEYEKLSKAELDAEKHQRTMDIMGAVFSFLGSAASVAADVAGKSGSTESLTEDKEKLDTAQKEANAAKDRLESLKKEKEELVKALETADNDEKRESIRSDIRAKDIEITEAEKQVNKKSSALKSISAALHGVSSQIAEQSQKESSVQENRSKRLTEINAELIRLEEEQTKQLANLAKYTNRLKTMVIEKNSVEAAVRSLIVAVSCLKNVVVAVMDIALFWTSMEKCCKALATSDLKDTIQDLQEIDKEERIEFYYTDSVMIPLLTYMVQWAAVKSISTDFINGAENTRFRLNETITKADKAEMSREQHWDLASKTAGNVANNLNRQVAESNKKISTLKG</sequence>
<feature type="coiled-coil region" evidence="1">
    <location>
        <begin position="200"/>
        <end position="230"/>
    </location>
</feature>
<dbReference type="AlphaFoldDB" id="A0A099IB07"/>
<keyword evidence="1" id="KW-0175">Coiled coil</keyword>
<organism evidence="2 3">
    <name type="scientific">Clostridium innocuum</name>
    <dbReference type="NCBI Taxonomy" id="1522"/>
    <lineage>
        <taxon>Bacteria</taxon>
        <taxon>Bacillati</taxon>
        <taxon>Bacillota</taxon>
        <taxon>Clostridia</taxon>
        <taxon>Eubacteriales</taxon>
        <taxon>Clostridiaceae</taxon>
        <taxon>Clostridium</taxon>
    </lineage>
</organism>